<sequence length="210" mass="23338">MRSTKVLAKSILLILLIVILVLFGLLWFDYLGVIQAKKMFAPVYRLFGLEPQTSVSVAGGTGSVPANLDDDRFAKRLEALDVRTQELDKREADVKVQEDANAQVAQELADKENAQSEREKTFNNLVKKYDDRSVNIEQIVQNLNGMQPAKAVEILVNMDDQDVIDVLRRAEEIAASAGTSSMGAYWLSLMPASRAAEIQRKMANKPLSIN</sequence>
<keyword evidence="1" id="KW-0812">Transmembrane</keyword>
<accession>A0A7T3RBN1</accession>
<gene>
    <name evidence="2" type="ORF">IWA51_07435</name>
</gene>
<dbReference type="KEGG" id="tper:IWA51_07435"/>
<protein>
    <submittedName>
        <fullName evidence="2">Flagellar protein FlbB</fullName>
    </submittedName>
</protein>
<keyword evidence="2" id="KW-0966">Cell projection</keyword>
<organism evidence="2 3">
    <name type="scientific">Treponema peruense</name>
    <dbReference type="NCBI Taxonomy" id="2787628"/>
    <lineage>
        <taxon>Bacteria</taxon>
        <taxon>Pseudomonadati</taxon>
        <taxon>Spirochaetota</taxon>
        <taxon>Spirochaetia</taxon>
        <taxon>Spirochaetales</taxon>
        <taxon>Treponemataceae</taxon>
        <taxon>Treponema</taxon>
    </lineage>
</organism>
<dbReference type="EMBL" id="CP064936">
    <property type="protein sequence ID" value="QQA00112.1"/>
    <property type="molecule type" value="Genomic_DNA"/>
</dbReference>
<keyword evidence="2" id="KW-0282">Flagellum</keyword>
<dbReference type="Proteomes" id="UP000595224">
    <property type="component" value="Chromosome"/>
</dbReference>
<evidence type="ECO:0000313" key="2">
    <source>
        <dbReference type="EMBL" id="QQA00112.1"/>
    </source>
</evidence>
<dbReference type="RefSeq" id="WP_177528835.1">
    <property type="nucleotide sequence ID" value="NZ_CBCSHE010000001.1"/>
</dbReference>
<keyword evidence="1" id="KW-1133">Transmembrane helix</keyword>
<keyword evidence="3" id="KW-1185">Reference proteome</keyword>
<evidence type="ECO:0000256" key="1">
    <source>
        <dbReference type="SAM" id="Phobius"/>
    </source>
</evidence>
<dbReference type="InterPro" id="IPR058225">
    <property type="entry name" value="FlbB-like"/>
</dbReference>
<name>A0A7T3RBN1_9SPIR</name>
<dbReference type="AlphaFoldDB" id="A0A7T3RBN1"/>
<reference evidence="2 3" key="1">
    <citation type="submission" date="2020-11" db="EMBL/GenBank/DDBJ databases">
        <title>Treponema Peruensis nv. sp., first commensal Treponema isolated from human feces.</title>
        <authorList>
            <person name="Belkhou C."/>
            <person name="Raes J."/>
        </authorList>
    </citation>
    <scope>NUCLEOTIDE SEQUENCE [LARGE SCALE GENOMIC DNA]</scope>
    <source>
        <strain evidence="2 3">RCC2812</strain>
    </source>
</reference>
<dbReference type="NCBIfam" id="NF047368">
    <property type="entry name" value="collar_FlbB"/>
    <property type="match status" value="1"/>
</dbReference>
<proteinExistence type="predicted"/>
<keyword evidence="1" id="KW-0472">Membrane</keyword>
<feature type="transmembrane region" description="Helical" evidence="1">
    <location>
        <begin position="6"/>
        <end position="28"/>
    </location>
</feature>
<keyword evidence="2" id="KW-0969">Cilium</keyword>
<evidence type="ECO:0000313" key="3">
    <source>
        <dbReference type="Proteomes" id="UP000595224"/>
    </source>
</evidence>